<evidence type="ECO:0000313" key="3">
    <source>
        <dbReference type="Proteomes" id="UP001149142"/>
    </source>
</evidence>
<gene>
    <name evidence="2" type="ORF">OOZ35_04120</name>
</gene>
<dbReference type="RefSeq" id="WP_270005129.1">
    <property type="nucleotide sequence ID" value="NZ_JAPFGC010000002.1"/>
</dbReference>
<feature type="transmembrane region" description="Helical" evidence="1">
    <location>
        <begin position="57"/>
        <end position="83"/>
    </location>
</feature>
<name>A0ABT4RY42_9FLAO</name>
<keyword evidence="1" id="KW-1133">Transmembrane helix</keyword>
<keyword evidence="1" id="KW-0472">Membrane</keyword>
<dbReference type="EMBL" id="JAPFGC010000002">
    <property type="protein sequence ID" value="MDA0176675.1"/>
    <property type="molecule type" value="Genomic_DNA"/>
</dbReference>
<keyword evidence="3" id="KW-1185">Reference proteome</keyword>
<protein>
    <submittedName>
        <fullName evidence="2">Uncharacterized protein</fullName>
    </submittedName>
</protein>
<evidence type="ECO:0000313" key="2">
    <source>
        <dbReference type="EMBL" id="MDA0176675.1"/>
    </source>
</evidence>
<reference evidence="2" key="1">
    <citation type="submission" date="2022-11" db="EMBL/GenBank/DDBJ databases">
        <title>Refractory cell wall polysaccharides provide important carbon source for microbial heterotrophs in the hadal ocean.</title>
        <authorList>
            <person name="Zhu X."/>
        </authorList>
    </citation>
    <scope>NUCLEOTIDE SEQUENCE</scope>
    <source>
        <strain evidence="2">MTRN7</strain>
    </source>
</reference>
<comment type="caution">
    <text evidence="2">The sequence shown here is derived from an EMBL/GenBank/DDBJ whole genome shotgun (WGS) entry which is preliminary data.</text>
</comment>
<dbReference type="Proteomes" id="UP001149142">
    <property type="component" value="Unassembled WGS sequence"/>
</dbReference>
<evidence type="ECO:0000256" key="1">
    <source>
        <dbReference type="SAM" id="Phobius"/>
    </source>
</evidence>
<proteinExistence type="predicted"/>
<feature type="transmembrane region" description="Helical" evidence="1">
    <location>
        <begin position="20"/>
        <end position="45"/>
    </location>
</feature>
<keyword evidence="1" id="KW-0812">Transmembrane</keyword>
<sequence>MSNTTNKYTKLILGLLFDALGYVSFLIPGIGEFSDIIWAPASAWLMTKLYKGKKGRVAAIISFVEEAIPGLDIIPTFTIMWLYTYVFSNKKKEQTIEVN</sequence>
<organism evidence="2 3">
    <name type="scientific">Mesoflavibacter profundi</name>
    <dbReference type="NCBI Taxonomy" id="2708110"/>
    <lineage>
        <taxon>Bacteria</taxon>
        <taxon>Pseudomonadati</taxon>
        <taxon>Bacteroidota</taxon>
        <taxon>Flavobacteriia</taxon>
        <taxon>Flavobacteriales</taxon>
        <taxon>Flavobacteriaceae</taxon>
        <taxon>Mesoflavibacter</taxon>
    </lineage>
</organism>
<accession>A0ABT4RY42</accession>